<evidence type="ECO:0000313" key="2">
    <source>
        <dbReference type="Proteomes" id="UP000024635"/>
    </source>
</evidence>
<dbReference type="Proteomes" id="UP000024635">
    <property type="component" value="Unassembled WGS sequence"/>
</dbReference>
<accession>A0A016URS5</accession>
<reference evidence="2" key="1">
    <citation type="journal article" date="2015" name="Nat. Genet.">
        <title>The genome and transcriptome of the zoonotic hookworm Ancylostoma ceylanicum identify infection-specific gene families.</title>
        <authorList>
            <person name="Schwarz E.M."/>
            <person name="Hu Y."/>
            <person name="Antoshechkin I."/>
            <person name="Miller M.M."/>
            <person name="Sternberg P.W."/>
            <person name="Aroian R.V."/>
        </authorList>
    </citation>
    <scope>NUCLEOTIDE SEQUENCE</scope>
    <source>
        <strain evidence="2">HY135</strain>
    </source>
</reference>
<name>A0A016URS5_9BILA</name>
<evidence type="ECO:0000313" key="1">
    <source>
        <dbReference type="EMBL" id="EYC17512.1"/>
    </source>
</evidence>
<sequence>MTKPSITILGDTHRQPADAAFDLADTALEHKQRRRASKGSSSASQPFLAECPLESVATAGISTLDLTPCHKDFLNWR</sequence>
<organism evidence="1 2">
    <name type="scientific">Ancylostoma ceylanicum</name>
    <dbReference type="NCBI Taxonomy" id="53326"/>
    <lineage>
        <taxon>Eukaryota</taxon>
        <taxon>Metazoa</taxon>
        <taxon>Ecdysozoa</taxon>
        <taxon>Nematoda</taxon>
        <taxon>Chromadorea</taxon>
        <taxon>Rhabditida</taxon>
        <taxon>Rhabditina</taxon>
        <taxon>Rhabditomorpha</taxon>
        <taxon>Strongyloidea</taxon>
        <taxon>Ancylostomatidae</taxon>
        <taxon>Ancylostomatinae</taxon>
        <taxon>Ancylostoma</taxon>
    </lineage>
</organism>
<dbReference type="EMBL" id="JARK01001366">
    <property type="protein sequence ID" value="EYC17512.1"/>
    <property type="molecule type" value="Genomic_DNA"/>
</dbReference>
<gene>
    <name evidence="1" type="primary">Acey_s0030.g2100</name>
    <name evidence="1" type="ORF">Y032_0030g2100</name>
</gene>
<protein>
    <submittedName>
        <fullName evidence="1">Uncharacterized protein</fullName>
    </submittedName>
</protein>
<keyword evidence="2" id="KW-1185">Reference proteome</keyword>
<dbReference type="AlphaFoldDB" id="A0A016URS5"/>
<comment type="caution">
    <text evidence="1">The sequence shown here is derived from an EMBL/GenBank/DDBJ whole genome shotgun (WGS) entry which is preliminary data.</text>
</comment>
<proteinExistence type="predicted"/>